<evidence type="ECO:0000313" key="2">
    <source>
        <dbReference type="Proteomes" id="UP000549394"/>
    </source>
</evidence>
<dbReference type="Gene3D" id="3.40.525.10">
    <property type="entry name" value="CRAL-TRIO lipid binding domain"/>
    <property type="match status" value="1"/>
</dbReference>
<dbReference type="PANTHER" id="PTHR10174">
    <property type="entry name" value="ALPHA-TOCOPHEROL TRANSFER PROTEIN-RELATED"/>
    <property type="match status" value="1"/>
</dbReference>
<dbReference type="PANTHER" id="PTHR10174:SF208">
    <property type="entry name" value="CRAL-TRIO DOMAIN-CONTAINING PROTEIN DDB_G0278031"/>
    <property type="match status" value="1"/>
</dbReference>
<dbReference type="GO" id="GO:1902936">
    <property type="term" value="F:phosphatidylinositol bisphosphate binding"/>
    <property type="evidence" value="ECO:0007669"/>
    <property type="project" value="TreeGrafter"/>
</dbReference>
<reference evidence="1 2" key="1">
    <citation type="submission" date="2020-08" db="EMBL/GenBank/DDBJ databases">
        <authorList>
            <person name="Hejnol A."/>
        </authorList>
    </citation>
    <scope>NUCLEOTIDE SEQUENCE [LARGE SCALE GENOMIC DNA]</scope>
</reference>
<name>A0A7I8W2G5_9ANNE</name>
<organism evidence="1 2">
    <name type="scientific">Dimorphilus gyrociliatus</name>
    <dbReference type="NCBI Taxonomy" id="2664684"/>
    <lineage>
        <taxon>Eukaryota</taxon>
        <taxon>Metazoa</taxon>
        <taxon>Spiralia</taxon>
        <taxon>Lophotrochozoa</taxon>
        <taxon>Annelida</taxon>
        <taxon>Polychaeta</taxon>
        <taxon>Polychaeta incertae sedis</taxon>
        <taxon>Dinophilidae</taxon>
        <taxon>Dimorphilus</taxon>
    </lineage>
</organism>
<dbReference type="GO" id="GO:0016020">
    <property type="term" value="C:membrane"/>
    <property type="evidence" value="ECO:0007669"/>
    <property type="project" value="TreeGrafter"/>
</dbReference>
<evidence type="ECO:0000313" key="1">
    <source>
        <dbReference type="EMBL" id="CAD5122277.1"/>
    </source>
</evidence>
<protein>
    <submittedName>
        <fullName evidence="1">DgyrCDS10720</fullName>
    </submittedName>
</protein>
<proteinExistence type="predicted"/>
<dbReference type="Gene3D" id="1.10.8.20">
    <property type="entry name" value="N-terminal domain of phosphatidylinositol transfer protein sec14p"/>
    <property type="match status" value="1"/>
</dbReference>
<dbReference type="SUPFAM" id="SSF46938">
    <property type="entry name" value="CRAL/TRIO N-terminal domain"/>
    <property type="match status" value="1"/>
</dbReference>
<dbReference type="SUPFAM" id="SSF52087">
    <property type="entry name" value="CRAL/TRIO domain"/>
    <property type="match status" value="1"/>
</dbReference>
<dbReference type="InterPro" id="IPR036865">
    <property type="entry name" value="CRAL-TRIO_dom_sf"/>
</dbReference>
<gene>
    <name evidence="1" type="ORF">DGYR_LOCUS10104</name>
</gene>
<dbReference type="OrthoDB" id="75724at2759"/>
<dbReference type="AlphaFoldDB" id="A0A7I8W2G5"/>
<comment type="caution">
    <text evidence="1">The sequence shown here is derived from an EMBL/GenBank/DDBJ whole genome shotgun (WGS) entry which is preliminary data.</text>
</comment>
<keyword evidence="2" id="KW-1185">Reference proteome</keyword>
<dbReference type="EMBL" id="CAJFCJ010000016">
    <property type="protein sequence ID" value="CAD5122277.1"/>
    <property type="molecule type" value="Genomic_DNA"/>
</dbReference>
<sequence>MNSPPNEEYVCTLDGKYLKKAKDELNENESDRKAAVEALREWLIKQKYLKFHTDTPNLLRILRHTKFSQIKARETIELVVQTALKNPEISFNLDTADEKFISFIKLGPLFFLPGHDDFGRKVLVYKQNAYPLDELMKKYPFLDLIKYWRTFFLSYVNDDMFQVNGLVMIIDMTDCSLKTMASLRNPDLIKWQKENQIRVHDTLESVYDSVPKRMLPLEYLPDDYSGPSGGTIKEIIDENIERLKSEKCRTNLLKYSDKSKYYYDKTKKEKDSIPVQHFRKLNVE</sequence>
<dbReference type="InterPro" id="IPR036273">
    <property type="entry name" value="CRAL/TRIO_N_dom_sf"/>
</dbReference>
<dbReference type="Proteomes" id="UP000549394">
    <property type="component" value="Unassembled WGS sequence"/>
</dbReference>
<accession>A0A7I8W2G5</accession>